<evidence type="ECO:0000313" key="3">
    <source>
        <dbReference type="Proteomes" id="UP001327560"/>
    </source>
</evidence>
<dbReference type="GO" id="GO:0046982">
    <property type="term" value="F:protein heterodimerization activity"/>
    <property type="evidence" value="ECO:0007669"/>
    <property type="project" value="InterPro"/>
</dbReference>
<keyword evidence="2" id="KW-0489">Methyltransferase</keyword>
<protein>
    <submittedName>
        <fullName evidence="2">Multifunctional methyltransferase subunit</fullName>
    </submittedName>
</protein>
<dbReference type="AlphaFoldDB" id="A0AAQ3Q9K2"/>
<keyword evidence="2" id="KW-0808">Transferase</keyword>
<organism evidence="2 3">
    <name type="scientific">Canna indica</name>
    <name type="common">Indian-shot</name>
    <dbReference type="NCBI Taxonomy" id="4628"/>
    <lineage>
        <taxon>Eukaryota</taxon>
        <taxon>Viridiplantae</taxon>
        <taxon>Streptophyta</taxon>
        <taxon>Embryophyta</taxon>
        <taxon>Tracheophyta</taxon>
        <taxon>Spermatophyta</taxon>
        <taxon>Magnoliopsida</taxon>
        <taxon>Liliopsida</taxon>
        <taxon>Zingiberales</taxon>
        <taxon>Cannaceae</taxon>
        <taxon>Canna</taxon>
    </lineage>
</organism>
<name>A0AAQ3Q9K2_9LILI</name>
<dbReference type="Pfam" id="PF03966">
    <property type="entry name" value="Trm112p"/>
    <property type="match status" value="1"/>
</dbReference>
<keyword evidence="3" id="KW-1185">Reference proteome</keyword>
<dbReference type="PANTHER" id="PTHR12773:SF0">
    <property type="entry name" value="MULTIFUNCTIONAL METHYLTRANSFERASE SUBUNIT TRM112-LIKE PROTEIN"/>
    <property type="match status" value="1"/>
</dbReference>
<evidence type="ECO:0000256" key="1">
    <source>
        <dbReference type="ARBA" id="ARBA00007980"/>
    </source>
</evidence>
<dbReference type="GO" id="GO:0008168">
    <property type="term" value="F:methyltransferase activity"/>
    <property type="evidence" value="ECO:0007669"/>
    <property type="project" value="UniProtKB-KW"/>
</dbReference>
<accession>A0AAQ3Q9K2</accession>
<evidence type="ECO:0000313" key="2">
    <source>
        <dbReference type="EMBL" id="WOL02744.1"/>
    </source>
</evidence>
<sequence length="111" mass="12718">MRRLAYRMVLQSTNPYEKEVELNADFLRHMFSKIEWKALAGAARAVGYGELPDEADASMLDSEDFLRRFHHALLEIHVEEGALVCPEFGRRFPINKGFVFWGLMVGVGSEK</sequence>
<dbReference type="InterPro" id="IPR039127">
    <property type="entry name" value="Trm112"/>
</dbReference>
<dbReference type="EMBL" id="CP136892">
    <property type="protein sequence ID" value="WOL02744.1"/>
    <property type="molecule type" value="Genomic_DNA"/>
</dbReference>
<proteinExistence type="inferred from homology"/>
<dbReference type="GO" id="GO:0030488">
    <property type="term" value="P:tRNA methylation"/>
    <property type="evidence" value="ECO:0007669"/>
    <property type="project" value="TreeGrafter"/>
</dbReference>
<dbReference type="InterPro" id="IPR005651">
    <property type="entry name" value="Trm112-like"/>
</dbReference>
<dbReference type="Proteomes" id="UP001327560">
    <property type="component" value="Chromosome 3"/>
</dbReference>
<comment type="similarity">
    <text evidence="1">Belongs to the TRM112 family.</text>
</comment>
<dbReference type="GO" id="GO:0070476">
    <property type="term" value="P:rRNA (guanine-N7)-methylation"/>
    <property type="evidence" value="ECO:0007669"/>
    <property type="project" value="TreeGrafter"/>
</dbReference>
<dbReference type="PANTHER" id="PTHR12773">
    <property type="entry name" value="UPF0315 PROTEIN-RELATED"/>
    <property type="match status" value="1"/>
</dbReference>
<gene>
    <name evidence="2" type="ORF">Cni_G11463</name>
</gene>
<dbReference type="Gene3D" id="2.20.25.10">
    <property type="match status" value="1"/>
</dbReference>
<reference evidence="2 3" key="1">
    <citation type="submission" date="2023-10" db="EMBL/GenBank/DDBJ databases">
        <title>Chromosome-scale genome assembly provides insights into flower coloration mechanisms of Canna indica.</title>
        <authorList>
            <person name="Li C."/>
        </authorList>
    </citation>
    <scope>NUCLEOTIDE SEQUENCE [LARGE SCALE GENOMIC DNA]</scope>
    <source>
        <tissue evidence="2">Flower</tissue>
    </source>
</reference>